<feature type="domain" description="Alanine racemase C-terminal" evidence="7">
    <location>
        <begin position="244"/>
        <end position="371"/>
    </location>
</feature>
<comment type="caution">
    <text evidence="8">The sequence shown here is derived from an EMBL/GenBank/DDBJ whole genome shotgun (WGS) entry which is preliminary data.</text>
</comment>
<feature type="binding site" evidence="4 6">
    <location>
        <position position="139"/>
    </location>
    <ligand>
        <name>substrate</name>
    </ligand>
</feature>
<reference evidence="9" key="1">
    <citation type="submission" date="2017-05" db="EMBL/GenBank/DDBJ databases">
        <authorList>
            <person name="Barney B.M."/>
        </authorList>
    </citation>
    <scope>NUCLEOTIDE SEQUENCE [LARGE SCALE GENOMIC DNA]</scope>
    <source>
        <strain evidence="9">PSBB022</strain>
    </source>
</reference>
<dbReference type="SMART" id="SM01005">
    <property type="entry name" value="Ala_racemase_C"/>
    <property type="match status" value="1"/>
</dbReference>
<dbReference type="HAMAP" id="MF_01201">
    <property type="entry name" value="Ala_racemase"/>
    <property type="match status" value="1"/>
</dbReference>
<dbReference type="Gene3D" id="2.40.37.10">
    <property type="entry name" value="Lyase, Ornithine Decarboxylase, Chain A, domain 1"/>
    <property type="match status" value="1"/>
</dbReference>
<evidence type="ECO:0000256" key="2">
    <source>
        <dbReference type="ARBA" id="ARBA00022898"/>
    </source>
</evidence>
<dbReference type="CDD" id="cd00430">
    <property type="entry name" value="PLPDE_III_AR"/>
    <property type="match status" value="1"/>
</dbReference>
<evidence type="ECO:0000256" key="3">
    <source>
        <dbReference type="ARBA" id="ARBA00023235"/>
    </source>
</evidence>
<evidence type="ECO:0000256" key="6">
    <source>
        <dbReference type="PIRSR" id="PIRSR600821-52"/>
    </source>
</evidence>
<dbReference type="InterPro" id="IPR011079">
    <property type="entry name" value="Ala_racemase_C"/>
</dbReference>
<name>A0A266QAH6_9GAMM</name>
<keyword evidence="2 4" id="KW-0663">Pyridoxal phosphate</keyword>
<feature type="binding site" evidence="4 6">
    <location>
        <position position="313"/>
    </location>
    <ligand>
        <name>substrate</name>
    </ligand>
</feature>
<evidence type="ECO:0000259" key="7">
    <source>
        <dbReference type="SMART" id="SM01005"/>
    </source>
</evidence>
<accession>A0A266QAH6</accession>
<dbReference type="GO" id="GO:0030170">
    <property type="term" value="F:pyridoxal phosphate binding"/>
    <property type="evidence" value="ECO:0007669"/>
    <property type="project" value="UniProtKB-UniRule"/>
</dbReference>
<comment type="catalytic activity">
    <reaction evidence="4">
        <text>L-alanine = D-alanine</text>
        <dbReference type="Rhea" id="RHEA:20249"/>
        <dbReference type="ChEBI" id="CHEBI:57416"/>
        <dbReference type="ChEBI" id="CHEBI:57972"/>
        <dbReference type="EC" id="5.1.1.1"/>
    </reaction>
</comment>
<dbReference type="InterPro" id="IPR009006">
    <property type="entry name" value="Ala_racemase/Decarboxylase_C"/>
</dbReference>
<evidence type="ECO:0000313" key="8">
    <source>
        <dbReference type="EMBL" id="OZY86852.1"/>
    </source>
</evidence>
<feature type="active site" description="Proton acceptor; specific for L-alanine" evidence="4">
    <location>
        <position position="265"/>
    </location>
</feature>
<evidence type="ECO:0000256" key="1">
    <source>
        <dbReference type="ARBA" id="ARBA00001933"/>
    </source>
</evidence>
<comment type="pathway">
    <text evidence="4">Amino-acid biosynthesis; D-alanine biosynthesis; D-alanine from L-alanine: step 1/1.</text>
</comment>
<organism evidence="8 9">
    <name type="scientific">Cellvibrio mixtus</name>
    <dbReference type="NCBI Taxonomy" id="39650"/>
    <lineage>
        <taxon>Bacteria</taxon>
        <taxon>Pseudomonadati</taxon>
        <taxon>Pseudomonadota</taxon>
        <taxon>Gammaproteobacteria</taxon>
        <taxon>Cellvibrionales</taxon>
        <taxon>Cellvibrionaceae</taxon>
        <taxon>Cellvibrio</taxon>
    </lineage>
</organism>
<dbReference type="PRINTS" id="PR00992">
    <property type="entry name" value="ALARACEMASE"/>
</dbReference>
<sequence>MGNDFLPERVYVLTVDLNAIQQNWLTLSASSLASVAGVIKADAYGLGARQVGCALYAVGCRTFFLASVEEAVTARDFLPADAAIYVLGGLRNVDIFELFARNLIPMLCSAYDVEQWLKFKSSAQVNAVAGLKINTGMTRFGLDERDFSLLCTDESRLKAINPELLISHLACADEANHLQNNIQLNRFLKSLEQIKRMLPAVRASLANSSGIFLGKEWHFDLLRPGAALYGINPTPLDKNPMLSVVRLALPILQVRSLSASEFIGYGATANLPTGARVAVVAGGYADGVHRTLGAQPEGMLLGQRVKVIGRISMDSMIFDISHIAASDEELMQASVEVIGDDYSINHLMKTHKTLGYEVLTSLGSRYKRHYLPGAL</sequence>
<keyword evidence="3 4" id="KW-0413">Isomerase</keyword>
<evidence type="ECO:0000256" key="5">
    <source>
        <dbReference type="PIRSR" id="PIRSR600821-50"/>
    </source>
</evidence>
<dbReference type="SUPFAM" id="SSF50621">
    <property type="entry name" value="Alanine racemase C-terminal domain-like"/>
    <property type="match status" value="1"/>
</dbReference>
<evidence type="ECO:0000313" key="9">
    <source>
        <dbReference type="Proteomes" id="UP000216101"/>
    </source>
</evidence>
<dbReference type="Gene3D" id="3.20.20.10">
    <property type="entry name" value="Alanine racemase"/>
    <property type="match status" value="1"/>
</dbReference>
<feature type="active site" description="Proton acceptor; specific for D-alanine" evidence="4">
    <location>
        <position position="40"/>
    </location>
</feature>
<dbReference type="InterPro" id="IPR000821">
    <property type="entry name" value="Ala_racemase"/>
</dbReference>
<evidence type="ECO:0000256" key="4">
    <source>
        <dbReference type="HAMAP-Rule" id="MF_01201"/>
    </source>
</evidence>
<dbReference type="EMBL" id="NHNI01000001">
    <property type="protein sequence ID" value="OZY86852.1"/>
    <property type="molecule type" value="Genomic_DNA"/>
</dbReference>
<dbReference type="GO" id="GO:0030632">
    <property type="term" value="P:D-alanine biosynthetic process"/>
    <property type="evidence" value="ECO:0007669"/>
    <property type="project" value="UniProtKB-UniRule"/>
</dbReference>
<dbReference type="InterPro" id="IPR020622">
    <property type="entry name" value="Ala_racemase_pyridoxalP-BS"/>
</dbReference>
<dbReference type="InterPro" id="IPR029066">
    <property type="entry name" value="PLP-binding_barrel"/>
</dbReference>
<dbReference type="PANTHER" id="PTHR30511">
    <property type="entry name" value="ALANINE RACEMASE"/>
    <property type="match status" value="1"/>
</dbReference>
<proteinExistence type="inferred from homology"/>
<keyword evidence="9" id="KW-1185">Reference proteome</keyword>
<dbReference type="GO" id="GO:0005829">
    <property type="term" value="C:cytosol"/>
    <property type="evidence" value="ECO:0007669"/>
    <property type="project" value="TreeGrafter"/>
</dbReference>
<dbReference type="Proteomes" id="UP000216101">
    <property type="component" value="Unassembled WGS sequence"/>
</dbReference>
<protein>
    <recommendedName>
        <fullName evidence="4">Alanine racemase</fullName>
        <ecNumber evidence="4">5.1.1.1</ecNumber>
    </recommendedName>
</protein>
<dbReference type="SUPFAM" id="SSF51419">
    <property type="entry name" value="PLP-binding barrel"/>
    <property type="match status" value="1"/>
</dbReference>
<comment type="function">
    <text evidence="4">Catalyzes the interconversion of L-alanine and D-alanine. May also act on other amino acids.</text>
</comment>
<gene>
    <name evidence="8" type="ORF">CBP51_07565</name>
</gene>
<dbReference type="PROSITE" id="PS00395">
    <property type="entry name" value="ALANINE_RACEMASE"/>
    <property type="match status" value="1"/>
</dbReference>
<feature type="modified residue" description="N6-(pyridoxal phosphate)lysine" evidence="4 5">
    <location>
        <position position="40"/>
    </location>
</feature>
<dbReference type="NCBIfam" id="TIGR00492">
    <property type="entry name" value="alr"/>
    <property type="match status" value="1"/>
</dbReference>
<dbReference type="Pfam" id="PF00842">
    <property type="entry name" value="Ala_racemase_C"/>
    <property type="match status" value="1"/>
</dbReference>
<dbReference type="EC" id="5.1.1.1" evidence="4"/>
<dbReference type="GO" id="GO:0008784">
    <property type="term" value="F:alanine racemase activity"/>
    <property type="evidence" value="ECO:0007669"/>
    <property type="project" value="UniProtKB-UniRule"/>
</dbReference>
<dbReference type="PANTHER" id="PTHR30511:SF0">
    <property type="entry name" value="ALANINE RACEMASE, CATABOLIC-RELATED"/>
    <property type="match status" value="1"/>
</dbReference>
<comment type="similarity">
    <text evidence="4">Belongs to the alanine racemase family.</text>
</comment>
<dbReference type="InterPro" id="IPR001608">
    <property type="entry name" value="Ala_racemase_N"/>
</dbReference>
<dbReference type="Pfam" id="PF01168">
    <property type="entry name" value="Ala_racemase_N"/>
    <property type="match status" value="1"/>
</dbReference>
<dbReference type="UniPathway" id="UPA00042">
    <property type="reaction ID" value="UER00497"/>
</dbReference>
<comment type="cofactor">
    <cofactor evidence="1 4 5">
        <name>pyridoxal 5'-phosphate</name>
        <dbReference type="ChEBI" id="CHEBI:597326"/>
    </cofactor>
</comment>
<dbReference type="AlphaFoldDB" id="A0A266QAH6"/>